<dbReference type="KEGG" id="nou:Natoc_3104"/>
<evidence type="ECO:0000313" key="1">
    <source>
        <dbReference type="EMBL" id="AGB38847.1"/>
    </source>
</evidence>
<dbReference type="GeneID" id="90047898"/>
<accession>L0K0P1</accession>
<sequence length="43" mass="4496">MCANITENDEGKSVIAADEVGIVSDVEHGTAYVDPNLTDTITS</sequence>
<dbReference type="EMBL" id="CP003929">
    <property type="protein sequence ID" value="AGB38847.1"/>
    <property type="molecule type" value="Genomic_DNA"/>
</dbReference>
<organism evidence="1 2">
    <name type="scientific">Natronococcus occultus SP4</name>
    <dbReference type="NCBI Taxonomy" id="694430"/>
    <lineage>
        <taxon>Archaea</taxon>
        <taxon>Methanobacteriati</taxon>
        <taxon>Methanobacteriota</taxon>
        <taxon>Stenosarchaea group</taxon>
        <taxon>Halobacteria</taxon>
        <taxon>Halobacteriales</taxon>
        <taxon>Natrialbaceae</taxon>
        <taxon>Natronococcus</taxon>
    </lineage>
</organism>
<keyword evidence="2" id="KW-1185">Reference proteome</keyword>
<dbReference type="Proteomes" id="UP000010878">
    <property type="component" value="Chromosome"/>
</dbReference>
<gene>
    <name evidence="1" type="ORF">Natoc_3104</name>
</gene>
<dbReference type="AlphaFoldDB" id="L0K0P1"/>
<dbReference type="RefSeq" id="WP_015322286.1">
    <property type="nucleotide sequence ID" value="NC_019974.1"/>
</dbReference>
<reference evidence="1 2" key="1">
    <citation type="submission" date="2012-11" db="EMBL/GenBank/DDBJ databases">
        <title>FINISHED of Natronococcus occultus SP4, DSM 3396.</title>
        <authorList>
            <consortium name="DOE Joint Genome Institute"/>
            <person name="Eisen J."/>
            <person name="Huntemann M."/>
            <person name="Wei C.-L."/>
            <person name="Han J."/>
            <person name="Detter J.C."/>
            <person name="Han C."/>
            <person name="Tapia R."/>
            <person name="Chen A."/>
            <person name="Kyrpides N."/>
            <person name="Mavromatis K."/>
            <person name="Markowitz V."/>
            <person name="Szeto E."/>
            <person name="Ivanova N."/>
            <person name="Mikhailova N."/>
            <person name="Ovchinnikova G."/>
            <person name="Pagani I."/>
            <person name="Pati A."/>
            <person name="Goodwin L."/>
            <person name="Nordberg H.P."/>
            <person name="Cantor M.N."/>
            <person name="Hua S.X."/>
            <person name="Woyke T."/>
            <person name="Eisen J."/>
            <person name="Klenk H.-P."/>
            <person name="Klenk H.-P."/>
        </authorList>
    </citation>
    <scope>NUCLEOTIDE SEQUENCE [LARGE SCALE GENOMIC DNA]</scope>
    <source>
        <strain evidence="1 2">SP4</strain>
    </source>
</reference>
<dbReference type="HOGENOM" id="CLU_3227911_0_0_2"/>
<evidence type="ECO:0000313" key="2">
    <source>
        <dbReference type="Proteomes" id="UP000010878"/>
    </source>
</evidence>
<proteinExistence type="predicted"/>
<name>L0K0P1_9EURY</name>
<protein>
    <submittedName>
        <fullName evidence="1">Uncharacterized protein</fullName>
    </submittedName>
</protein>
<dbReference type="eggNOG" id="arCOG08931">
    <property type="taxonomic scope" value="Archaea"/>
</dbReference>